<dbReference type="InterPro" id="IPR023210">
    <property type="entry name" value="NADP_OxRdtase_dom"/>
</dbReference>
<dbReference type="EMBL" id="JAGHQM010000150">
    <property type="protein sequence ID" value="KAH0564995.1"/>
    <property type="molecule type" value="Genomic_DNA"/>
</dbReference>
<comment type="caution">
    <text evidence="3">The sequence shown here is derived from an EMBL/GenBank/DDBJ whole genome shotgun (WGS) entry which is preliminary data.</text>
</comment>
<keyword evidence="1" id="KW-0560">Oxidoreductase</keyword>
<dbReference type="Pfam" id="PF00248">
    <property type="entry name" value="Aldo_ket_red"/>
    <property type="match status" value="1"/>
</dbReference>
<accession>A0A9P8LGK8</accession>
<dbReference type="GO" id="GO:0016491">
    <property type="term" value="F:oxidoreductase activity"/>
    <property type="evidence" value="ECO:0007669"/>
    <property type="project" value="UniProtKB-KW"/>
</dbReference>
<dbReference type="SUPFAM" id="SSF51430">
    <property type="entry name" value="NAD(P)-linked oxidoreductase"/>
    <property type="match status" value="1"/>
</dbReference>
<evidence type="ECO:0000313" key="4">
    <source>
        <dbReference type="Proteomes" id="UP000750711"/>
    </source>
</evidence>
<dbReference type="InterPro" id="IPR020471">
    <property type="entry name" value="AKR"/>
</dbReference>
<evidence type="ECO:0000256" key="1">
    <source>
        <dbReference type="ARBA" id="ARBA00023002"/>
    </source>
</evidence>
<proteinExistence type="predicted"/>
<feature type="domain" description="NADP-dependent oxidoreductase" evidence="2">
    <location>
        <begin position="24"/>
        <end position="204"/>
    </location>
</feature>
<name>A0A9P8LGK8_9PEZI</name>
<keyword evidence="4" id="KW-1185">Reference proteome</keyword>
<dbReference type="InterPro" id="IPR036812">
    <property type="entry name" value="NAD(P)_OxRdtase_dom_sf"/>
</dbReference>
<dbReference type="AlphaFoldDB" id="A0A9P8LGK8"/>
<evidence type="ECO:0000313" key="3">
    <source>
        <dbReference type="EMBL" id="KAH0564995.1"/>
    </source>
</evidence>
<evidence type="ECO:0000259" key="2">
    <source>
        <dbReference type="Pfam" id="PF00248"/>
    </source>
</evidence>
<dbReference type="PANTHER" id="PTHR11732">
    <property type="entry name" value="ALDO/KETO REDUCTASE"/>
    <property type="match status" value="1"/>
</dbReference>
<organism evidence="3 4">
    <name type="scientific">Trichoglossum hirsutum</name>
    <dbReference type="NCBI Taxonomy" id="265104"/>
    <lineage>
        <taxon>Eukaryota</taxon>
        <taxon>Fungi</taxon>
        <taxon>Dikarya</taxon>
        <taxon>Ascomycota</taxon>
        <taxon>Pezizomycotina</taxon>
        <taxon>Geoglossomycetes</taxon>
        <taxon>Geoglossales</taxon>
        <taxon>Geoglossaceae</taxon>
        <taxon>Trichoglossum</taxon>
    </lineage>
</organism>
<reference evidence="3" key="1">
    <citation type="submission" date="2021-03" db="EMBL/GenBank/DDBJ databases">
        <title>Comparative genomics and phylogenomic investigation of the class Geoglossomycetes provide insights into ecological specialization and systematics.</title>
        <authorList>
            <person name="Melie T."/>
            <person name="Pirro S."/>
            <person name="Miller A.N."/>
            <person name="Quandt A."/>
        </authorList>
    </citation>
    <scope>NUCLEOTIDE SEQUENCE</scope>
    <source>
        <strain evidence="3">CAQ_001_2017</strain>
    </source>
</reference>
<gene>
    <name evidence="3" type="ORF">GP486_001610</name>
</gene>
<protein>
    <recommendedName>
        <fullName evidence="2">NADP-dependent oxidoreductase domain-containing protein</fullName>
    </recommendedName>
</protein>
<dbReference type="Proteomes" id="UP000750711">
    <property type="component" value="Unassembled WGS sequence"/>
</dbReference>
<dbReference type="Gene3D" id="3.20.20.100">
    <property type="entry name" value="NADP-dependent oxidoreductase domain"/>
    <property type="match status" value="1"/>
</dbReference>
<sequence length="292" mass="32610">MAFLLNGHSIPGIIYGTTLKTPGLLDSALRVGFRAFDSAGTRKFHREDIDGSDFRSVIGDHDTKLSRDDILIQTKFCPAGSGQADPVPFDSSDSLGTQVLKSMKRSLEDLQIDVVDVYFMHRPMYDIEETLAVWRMMEHLVSRGVVRYLGVCNVDYPTLSTIFERATIKPAFVQNRFKRSNGYDRRVKKFCTENRISYQVFGVLSAQNADLLSLPVVKEMARKEDISVQQALRLLVLASGKTSGLEMCLLTHTAKMEHMKNSLFLAARSGEVDGETIVAFDRALTVLVEGGY</sequence>